<evidence type="ECO:0000313" key="7">
    <source>
        <dbReference type="EMBL" id="MFC5906691.1"/>
    </source>
</evidence>
<comment type="subcellular location">
    <subcellularLocation>
        <location evidence="1">Membrane</location>
        <topology evidence="1">Multi-pass membrane protein</topology>
    </subcellularLocation>
</comment>
<keyword evidence="2 5" id="KW-0812">Transmembrane</keyword>
<evidence type="ECO:0000256" key="2">
    <source>
        <dbReference type="ARBA" id="ARBA00022692"/>
    </source>
</evidence>
<reference evidence="8" key="1">
    <citation type="journal article" date="2019" name="Int. J. Syst. Evol. Microbiol.">
        <title>The Global Catalogue of Microorganisms (GCM) 10K type strain sequencing project: providing services to taxonomists for standard genome sequencing and annotation.</title>
        <authorList>
            <consortium name="The Broad Institute Genomics Platform"/>
            <consortium name="The Broad Institute Genome Sequencing Center for Infectious Disease"/>
            <person name="Wu L."/>
            <person name="Ma J."/>
        </authorList>
    </citation>
    <scope>NUCLEOTIDE SEQUENCE [LARGE SCALE GENOMIC DNA]</scope>
    <source>
        <strain evidence="8">JCM 4816</strain>
    </source>
</reference>
<dbReference type="EMBL" id="JBHSQJ010000016">
    <property type="protein sequence ID" value="MFC5906691.1"/>
    <property type="molecule type" value="Genomic_DNA"/>
</dbReference>
<feature type="transmembrane region" description="Helical" evidence="5">
    <location>
        <begin position="78"/>
        <end position="97"/>
    </location>
</feature>
<comment type="caution">
    <text evidence="7">The sequence shown here is derived from an EMBL/GenBank/DDBJ whole genome shotgun (WGS) entry which is preliminary data.</text>
</comment>
<name>A0ABW1FW58_9ACTN</name>
<feature type="transmembrane region" description="Helical" evidence="5">
    <location>
        <begin position="131"/>
        <end position="158"/>
    </location>
</feature>
<keyword evidence="3 5" id="KW-1133">Transmembrane helix</keyword>
<evidence type="ECO:0000256" key="3">
    <source>
        <dbReference type="ARBA" id="ARBA00022989"/>
    </source>
</evidence>
<feature type="domain" description="Integral membrane bound transporter" evidence="6">
    <location>
        <begin position="88"/>
        <end position="213"/>
    </location>
</feature>
<feature type="transmembrane region" description="Helical" evidence="5">
    <location>
        <begin position="170"/>
        <end position="189"/>
    </location>
</feature>
<accession>A0ABW1FW58</accession>
<evidence type="ECO:0000256" key="5">
    <source>
        <dbReference type="SAM" id="Phobius"/>
    </source>
</evidence>
<evidence type="ECO:0000256" key="1">
    <source>
        <dbReference type="ARBA" id="ARBA00004141"/>
    </source>
</evidence>
<dbReference type="RefSeq" id="WP_380580360.1">
    <property type="nucleotide sequence ID" value="NZ_JBHSQJ010000016.1"/>
</dbReference>
<sequence length="320" mass="33263">AAGRQDGTRRALAALLAGAEHTLGLLGPDPDPDAAARLRDWEQAVRRRAALPVPARAVPLAVTRPAPWSRRLPALGPLAARTFLGCLLAGLAAHALGVGRPAWALVTAASLYQANLSLTWSRALQRTLGNLLGVLVFAAVAPTLLRTPLLLVLALLACGFGAEALITRNYWLGTVCVTPMALLLTEFGSAAPTSVLVADRALDTLVGAVVGMLAALAVANRRAVDRIGRAVSAVHTARVHTEAALAASSAELTHRRGRQLSAALVELRTAADTAAGEWRAGVLPEQEVRQAEAAGHRTLAAAVRSHGVRLPEPVQEAQAA</sequence>
<feature type="transmembrane region" description="Helical" evidence="5">
    <location>
        <begin position="201"/>
        <end position="219"/>
    </location>
</feature>
<keyword evidence="4 5" id="KW-0472">Membrane</keyword>
<dbReference type="Pfam" id="PF13515">
    <property type="entry name" value="FUSC_2"/>
    <property type="match status" value="1"/>
</dbReference>
<feature type="non-terminal residue" evidence="7">
    <location>
        <position position="1"/>
    </location>
</feature>
<evidence type="ECO:0000313" key="8">
    <source>
        <dbReference type="Proteomes" id="UP001596174"/>
    </source>
</evidence>
<organism evidence="7 8">
    <name type="scientific">Streptacidiphilus monticola</name>
    <dbReference type="NCBI Taxonomy" id="2161674"/>
    <lineage>
        <taxon>Bacteria</taxon>
        <taxon>Bacillati</taxon>
        <taxon>Actinomycetota</taxon>
        <taxon>Actinomycetes</taxon>
        <taxon>Kitasatosporales</taxon>
        <taxon>Streptomycetaceae</taxon>
        <taxon>Streptacidiphilus</taxon>
    </lineage>
</organism>
<dbReference type="Proteomes" id="UP001596174">
    <property type="component" value="Unassembled WGS sequence"/>
</dbReference>
<gene>
    <name evidence="7" type="ORF">ACFP3V_05600</name>
</gene>
<evidence type="ECO:0000256" key="4">
    <source>
        <dbReference type="ARBA" id="ARBA00023136"/>
    </source>
</evidence>
<dbReference type="InterPro" id="IPR049453">
    <property type="entry name" value="Memb_transporter_dom"/>
</dbReference>
<evidence type="ECO:0000259" key="6">
    <source>
        <dbReference type="Pfam" id="PF13515"/>
    </source>
</evidence>
<proteinExistence type="predicted"/>
<protein>
    <submittedName>
        <fullName evidence="7">FUSC family protein</fullName>
    </submittedName>
</protein>
<keyword evidence="8" id="KW-1185">Reference proteome</keyword>